<dbReference type="OrthoDB" id="74764at2759"/>
<reference evidence="2" key="1">
    <citation type="journal article" date="2020" name="Stud. Mycol.">
        <title>101 Dothideomycetes genomes: a test case for predicting lifestyles and emergence of pathogens.</title>
        <authorList>
            <person name="Haridas S."/>
            <person name="Albert R."/>
            <person name="Binder M."/>
            <person name="Bloem J."/>
            <person name="Labutti K."/>
            <person name="Salamov A."/>
            <person name="Andreopoulos B."/>
            <person name="Baker S."/>
            <person name="Barry K."/>
            <person name="Bills G."/>
            <person name="Bluhm B."/>
            <person name="Cannon C."/>
            <person name="Castanera R."/>
            <person name="Culley D."/>
            <person name="Daum C."/>
            <person name="Ezra D."/>
            <person name="Gonzalez J."/>
            <person name="Henrissat B."/>
            <person name="Kuo A."/>
            <person name="Liang C."/>
            <person name="Lipzen A."/>
            <person name="Lutzoni F."/>
            <person name="Magnuson J."/>
            <person name="Mondo S."/>
            <person name="Nolan M."/>
            <person name="Ohm R."/>
            <person name="Pangilinan J."/>
            <person name="Park H.-J."/>
            <person name="Ramirez L."/>
            <person name="Alfaro M."/>
            <person name="Sun H."/>
            <person name="Tritt A."/>
            <person name="Yoshinaga Y."/>
            <person name="Zwiers L.-H."/>
            <person name="Turgeon B."/>
            <person name="Goodwin S."/>
            <person name="Spatafora J."/>
            <person name="Crous P."/>
            <person name="Grigoriev I."/>
        </authorList>
    </citation>
    <scope>NUCLEOTIDE SEQUENCE</scope>
    <source>
        <strain evidence="2">CBS 107.79</strain>
    </source>
</reference>
<protein>
    <submittedName>
        <fullName evidence="2">Uncharacterized protein</fullName>
    </submittedName>
</protein>
<evidence type="ECO:0000313" key="3">
    <source>
        <dbReference type="Proteomes" id="UP000800036"/>
    </source>
</evidence>
<dbReference type="AlphaFoldDB" id="A0A6A5VEQ7"/>
<feature type="compositionally biased region" description="Basic and acidic residues" evidence="1">
    <location>
        <begin position="118"/>
        <end position="139"/>
    </location>
</feature>
<sequence>MTVGSPNTASTKKPELRYTCLKDVVTRRGKTNAFTKQLAWLGSWSYITLAPPLLGRRGIQPRLTTSRSGLLMAHYPSCGVPVILAAMEQRTHGDYVFGWKGDALQRAMDSTSLASNDLKTHSEAEANKVHDKDQDEGGY</sequence>
<name>A0A6A5VEQ7_9PLEO</name>
<dbReference type="EMBL" id="ML976671">
    <property type="protein sequence ID" value="KAF1975288.1"/>
    <property type="molecule type" value="Genomic_DNA"/>
</dbReference>
<gene>
    <name evidence="2" type="ORF">BU23DRAFT_81528</name>
</gene>
<proteinExistence type="predicted"/>
<accession>A0A6A5VEQ7</accession>
<organism evidence="2 3">
    <name type="scientific">Bimuria novae-zelandiae CBS 107.79</name>
    <dbReference type="NCBI Taxonomy" id="1447943"/>
    <lineage>
        <taxon>Eukaryota</taxon>
        <taxon>Fungi</taxon>
        <taxon>Dikarya</taxon>
        <taxon>Ascomycota</taxon>
        <taxon>Pezizomycotina</taxon>
        <taxon>Dothideomycetes</taxon>
        <taxon>Pleosporomycetidae</taxon>
        <taxon>Pleosporales</taxon>
        <taxon>Massarineae</taxon>
        <taxon>Didymosphaeriaceae</taxon>
        <taxon>Bimuria</taxon>
    </lineage>
</organism>
<keyword evidence="3" id="KW-1185">Reference proteome</keyword>
<dbReference type="Proteomes" id="UP000800036">
    <property type="component" value="Unassembled WGS sequence"/>
</dbReference>
<feature type="region of interest" description="Disordered" evidence="1">
    <location>
        <begin position="116"/>
        <end position="139"/>
    </location>
</feature>
<evidence type="ECO:0000256" key="1">
    <source>
        <dbReference type="SAM" id="MobiDB-lite"/>
    </source>
</evidence>
<evidence type="ECO:0000313" key="2">
    <source>
        <dbReference type="EMBL" id="KAF1975288.1"/>
    </source>
</evidence>